<comment type="function">
    <text evidence="8 10">Involved in cell wall formation. Catalyzes the final step in the synthesis of UDP-N-acetylmuramoyl-pentapeptide, the precursor of murein.</text>
</comment>
<keyword evidence="8" id="KW-0963">Cytoplasm</keyword>
<dbReference type="GO" id="GO:0071555">
    <property type="term" value="P:cell wall organization"/>
    <property type="evidence" value="ECO:0007669"/>
    <property type="project" value="UniProtKB-KW"/>
</dbReference>
<accession>A0AAW6RM93</accession>
<feature type="binding site" evidence="7">
    <location>
        <position position="494"/>
    </location>
    <ligand>
        <name>meso-2,6-diaminopimelate</name>
        <dbReference type="ChEBI" id="CHEBI:57791"/>
    </ligand>
</feature>
<dbReference type="EC" id="6.3.2.10" evidence="8"/>
<evidence type="ECO:0000259" key="13">
    <source>
        <dbReference type="Pfam" id="PF02875"/>
    </source>
</evidence>
<name>A0AAW6RM93_9BURK</name>
<dbReference type="HAMAP" id="MF_00208">
    <property type="entry name" value="MurE"/>
    <property type="match status" value="1"/>
</dbReference>
<keyword evidence="8" id="KW-0067">ATP-binding</keyword>
<evidence type="ECO:0000256" key="3">
    <source>
        <dbReference type="ARBA" id="ARBA00022960"/>
    </source>
</evidence>
<keyword evidence="16" id="KW-1185">Reference proteome</keyword>
<dbReference type="SUPFAM" id="SSF53623">
    <property type="entry name" value="MurD-like peptide ligases, catalytic domain"/>
    <property type="match status" value="2"/>
</dbReference>
<dbReference type="NCBIfam" id="NF008896">
    <property type="entry name" value="PRK11929.1"/>
    <property type="match status" value="1"/>
</dbReference>
<dbReference type="PANTHER" id="PTHR23135:SF4">
    <property type="entry name" value="UDP-N-ACETYLMURAMOYL-L-ALANYL-D-GLUTAMATE--2,6-DIAMINOPIMELATE LIGASE MURE HOMOLOG, CHLOROPLASTIC"/>
    <property type="match status" value="1"/>
</dbReference>
<comment type="PTM">
    <text evidence="7">Carboxylation is probably crucial for Mg(2+) binding and, consequently, for the gamma-phosphate positioning of ATP.</text>
</comment>
<evidence type="ECO:0000256" key="2">
    <source>
        <dbReference type="ARBA" id="ARBA00022618"/>
    </source>
</evidence>
<dbReference type="GO" id="GO:0005737">
    <property type="term" value="C:cytoplasm"/>
    <property type="evidence" value="ECO:0007669"/>
    <property type="project" value="UniProtKB-SubCell"/>
</dbReference>
<sequence>MPLADAPIAHLRTPEEAAQWLRQRVRGQLRTDSRQVQAGDGFIAWPGAAADGRRFMAAALAQGAAACLMEPPASPAEAQAALAGLPAGAPVACLPGLKAQAGMVAAAFYGHPSQRMPVIAITGTNGKTSSAWWLAAALSHPGLLSDQELPALNPCGFAGTLGMGLPGRLQATGLTTPDPVQLQAGLRRMLDEGARSCAMEASSIGLAERRMAGLAVRVAVFTNFTQDHLDWHGSMQAYWQAKAALFAWPGLQAAVINLDDPQGPALAEATGQRGVDVWGYALCQGGAAPAAGARLWASGLEQRPQGLAFTVHEAGSAPRALQTELVGAYNVSNVLGVMAAMRALGVPLAAAARACSRLPAVPGRMEQIAAAGQPLAVVDYAHTPDALEKALQALRPLAAARGGRLWAVFGCGGNRDKSKRPLMGAAAARLADEVLVTSDNPRGEDPQAIMADVLRGLPPGSQPRAEPDRARAIALALQAAQPADVVLIAGKGHEDYQEIKGERRPFSDQAEARRALARNRAKTGAGPLNTGTFSYQSNSKPTSDNDPAAQDMGLTLGEVAQWVEGAQLAGDAATPVARVHTDTRTLAPGDLFVALRGERFNAADFLPEAARKGAACALVDTASWPQLQASGLPGLAAPDARRALGQMAAGWRRRCFAGPLVAVTGSNGKTTVTQMLAAIFRAWHGSAALATQGNLNNDVGVPLTLLRLRPAHRVAVVELGMNHPGEIAVLARMAAPAVALVNNAQREHQEFMPGVEAVARENGSVFGCLQTGGTAIFPAGDAHEKLWASLAGPHRLLSFGEQAAGAGVFAREALWQGESWRASAVTPVGEVAFSLHAAGRHNLLNALAALACAVAAGAPVEAMAAGLTAFRPVAGRSRAALLHVAGRAVTLIDDTYNANPDSVLALIDVLAGMPAPRVLALGDMGEVGRQGAAFHAEAGAYARSRGVTHLLALGGLTPHAVRAFGAGGRHFENMDALQAAALALLPQAGCIAVKGSRFMQMERLVRTLEQQGASGAA</sequence>
<comment type="pathway">
    <text evidence="8 9">Cell wall biogenesis; peptidoglycan biosynthesis.</text>
</comment>
<feature type="region of interest" description="Disordered" evidence="11">
    <location>
        <begin position="514"/>
        <end position="550"/>
    </location>
</feature>
<comment type="catalytic activity">
    <reaction evidence="8 10">
        <text>D-alanyl-D-alanine + UDP-N-acetyl-alpha-D-muramoyl-L-alanyl-gamma-D-glutamyl-meso-2,6-diaminopimelate + ATP = UDP-N-acetyl-alpha-D-muramoyl-L-alanyl-gamma-D-glutamyl-meso-2,6-diaminopimeloyl-D-alanyl-D-alanine + ADP + phosphate + H(+)</text>
        <dbReference type="Rhea" id="RHEA:28374"/>
        <dbReference type="ChEBI" id="CHEBI:15378"/>
        <dbReference type="ChEBI" id="CHEBI:30616"/>
        <dbReference type="ChEBI" id="CHEBI:43474"/>
        <dbReference type="ChEBI" id="CHEBI:57822"/>
        <dbReference type="ChEBI" id="CHEBI:61386"/>
        <dbReference type="ChEBI" id="CHEBI:83905"/>
        <dbReference type="ChEBI" id="CHEBI:456216"/>
        <dbReference type="EC" id="6.3.2.10"/>
    </reaction>
</comment>
<keyword evidence="8 15" id="KW-0436">Ligase</keyword>
<dbReference type="InterPro" id="IPR036565">
    <property type="entry name" value="Mur-like_cat_sf"/>
</dbReference>
<keyword evidence="4 8" id="KW-0573">Peptidoglycan synthesis</keyword>
<feature type="short sequence motif" description="Meso-diaminopimelate recognition motif" evidence="7">
    <location>
        <begin position="439"/>
        <end position="442"/>
    </location>
</feature>
<keyword evidence="3 8" id="KW-0133">Cell shape</keyword>
<dbReference type="InterPro" id="IPR004101">
    <property type="entry name" value="Mur_ligase_C"/>
</dbReference>
<keyword evidence="6 8" id="KW-0961">Cell wall biogenesis/degradation</keyword>
<dbReference type="GO" id="GO:0047480">
    <property type="term" value="F:UDP-N-acetylmuramoyl-tripeptide-D-alanyl-D-alanine ligase activity"/>
    <property type="evidence" value="ECO:0007669"/>
    <property type="project" value="UniProtKB-UniRule"/>
</dbReference>
<evidence type="ECO:0000256" key="1">
    <source>
        <dbReference type="ARBA" id="ARBA00005898"/>
    </source>
</evidence>
<dbReference type="AlphaFoldDB" id="A0AAW6RM93"/>
<feature type="modified residue" description="N6-carboxylysine" evidence="7">
    <location>
        <position position="242"/>
    </location>
</feature>
<feature type="domain" description="Mur ligase central" evidence="14">
    <location>
        <begin position="121"/>
        <end position="340"/>
    </location>
</feature>
<dbReference type="Pfam" id="PF01225">
    <property type="entry name" value="Mur_ligase"/>
    <property type="match status" value="2"/>
</dbReference>
<feature type="binding site" evidence="7">
    <location>
        <position position="490"/>
    </location>
    <ligand>
        <name>meso-2,6-diaminopimelate</name>
        <dbReference type="ChEBI" id="CHEBI:57791"/>
    </ligand>
</feature>
<keyword evidence="5 8" id="KW-0131">Cell cycle</keyword>
<evidence type="ECO:0000256" key="10">
    <source>
        <dbReference type="RuleBase" id="RU004136"/>
    </source>
</evidence>
<dbReference type="InterPro" id="IPR000713">
    <property type="entry name" value="Mur_ligase_N"/>
</dbReference>
<dbReference type="HAMAP" id="MF_02019">
    <property type="entry name" value="MurF"/>
    <property type="match status" value="1"/>
</dbReference>
<dbReference type="InterPro" id="IPR035911">
    <property type="entry name" value="MurE/MurF_N"/>
</dbReference>
<comment type="caution">
    <text evidence="15">The sequence shown here is derived from an EMBL/GenBank/DDBJ whole genome shotgun (WGS) entry which is preliminary data.</text>
</comment>
<feature type="binding site" evidence="7">
    <location>
        <begin position="123"/>
        <end position="129"/>
    </location>
    <ligand>
        <name>ATP</name>
        <dbReference type="ChEBI" id="CHEBI:30616"/>
    </ligand>
</feature>
<evidence type="ECO:0000256" key="8">
    <source>
        <dbReference type="HAMAP-Rule" id="MF_02019"/>
    </source>
</evidence>
<comment type="catalytic activity">
    <reaction evidence="7">
        <text>UDP-N-acetyl-alpha-D-muramoyl-L-alanyl-D-glutamate + meso-2,6-diaminopimelate + ATP = UDP-N-acetyl-alpha-D-muramoyl-L-alanyl-gamma-D-glutamyl-meso-2,6-diaminopimelate + ADP + phosphate + H(+)</text>
        <dbReference type="Rhea" id="RHEA:23676"/>
        <dbReference type="ChEBI" id="CHEBI:15378"/>
        <dbReference type="ChEBI" id="CHEBI:30616"/>
        <dbReference type="ChEBI" id="CHEBI:43474"/>
        <dbReference type="ChEBI" id="CHEBI:57791"/>
        <dbReference type="ChEBI" id="CHEBI:83900"/>
        <dbReference type="ChEBI" id="CHEBI:83905"/>
        <dbReference type="ChEBI" id="CHEBI:456216"/>
        <dbReference type="EC" id="6.3.2.13"/>
    </reaction>
</comment>
<dbReference type="GO" id="GO:0005524">
    <property type="term" value="F:ATP binding"/>
    <property type="evidence" value="ECO:0007669"/>
    <property type="project" value="UniProtKB-UniRule"/>
</dbReference>
<comment type="similarity">
    <text evidence="8">Belongs to the MurCDEF family. MurF subfamily.</text>
</comment>
<keyword evidence="2 8" id="KW-0132">Cell division</keyword>
<reference evidence="15 16" key="1">
    <citation type="submission" date="2023-04" db="EMBL/GenBank/DDBJ databases">
        <title>Ottowia paracancer sp. nov., isolated from human stomach.</title>
        <authorList>
            <person name="Song Y."/>
        </authorList>
    </citation>
    <scope>NUCLEOTIDE SEQUENCE [LARGE SCALE GENOMIC DNA]</scope>
    <source>
        <strain evidence="15 16">10c7w1</strain>
    </source>
</reference>
<dbReference type="InterPro" id="IPR013221">
    <property type="entry name" value="Mur_ligase_cen"/>
</dbReference>
<protein>
    <recommendedName>
        <fullName evidence="7 8">Multifunctional fusion protein</fullName>
    </recommendedName>
    <domain>
        <recommendedName>
            <fullName evidence="7">UDP-N-acetylmuramoyl-L-alanyl-D-glutamate--2,6-diaminopimelate ligase</fullName>
            <ecNumber evidence="7">6.3.2.13</ecNumber>
        </recommendedName>
        <alternativeName>
            <fullName evidence="7">Meso-A2pm-adding enzyme</fullName>
        </alternativeName>
        <alternativeName>
            <fullName evidence="7">Meso-diaminopimelate-adding enzyme</fullName>
        </alternativeName>
        <alternativeName>
            <fullName evidence="7">UDP-MurNAc-L-Ala-D-Glu:meso-diaminopimelate ligase</fullName>
        </alternativeName>
        <alternativeName>
            <fullName evidence="7">UDP-MurNAc-tripeptide synthetase</fullName>
        </alternativeName>
        <alternativeName>
            <fullName evidence="7">UDP-N-acetylmuramyl-tripeptide synthetase</fullName>
        </alternativeName>
    </domain>
    <domain>
        <recommendedName>
            <fullName evidence="8">UDP-N-acetylmuramoyl-tripeptide--D-alanyl-D-alanine ligase</fullName>
            <ecNumber evidence="8">6.3.2.10</ecNumber>
        </recommendedName>
        <alternativeName>
            <fullName evidence="8">D-alanyl-D-alanine-adding enzyme</fullName>
        </alternativeName>
    </domain>
</protein>
<dbReference type="NCBIfam" id="TIGR01143">
    <property type="entry name" value="murF"/>
    <property type="match status" value="1"/>
</dbReference>
<feature type="domain" description="Mur ligase central" evidence="14">
    <location>
        <begin position="663"/>
        <end position="853"/>
    </location>
</feature>
<feature type="compositionally biased region" description="Polar residues" evidence="11">
    <location>
        <begin position="529"/>
        <end position="545"/>
    </location>
</feature>
<feature type="binding site" evidence="7">
    <location>
        <position position="415"/>
    </location>
    <ligand>
        <name>meso-2,6-diaminopimelate</name>
        <dbReference type="ChEBI" id="CHEBI:57791"/>
    </ligand>
</feature>
<dbReference type="SUPFAM" id="SSF53244">
    <property type="entry name" value="MurD-like peptide ligases, peptide-binding domain"/>
    <property type="match status" value="2"/>
</dbReference>
<organism evidence="15 16">
    <name type="scientific">Ottowia cancrivicina</name>
    <dbReference type="NCBI Taxonomy" id="3040346"/>
    <lineage>
        <taxon>Bacteria</taxon>
        <taxon>Pseudomonadati</taxon>
        <taxon>Pseudomonadota</taxon>
        <taxon>Betaproteobacteria</taxon>
        <taxon>Burkholderiales</taxon>
        <taxon>Comamonadaceae</taxon>
        <taxon>Ottowia</taxon>
    </lineage>
</organism>
<evidence type="ECO:0000313" key="16">
    <source>
        <dbReference type="Proteomes" id="UP001237156"/>
    </source>
</evidence>
<dbReference type="RefSeq" id="WP_279524552.1">
    <property type="nucleotide sequence ID" value="NZ_JARVII010000015.1"/>
</dbReference>
<feature type="binding site" evidence="7">
    <location>
        <position position="210"/>
    </location>
    <ligand>
        <name>UDP-N-acetyl-alpha-D-muramoyl-L-alanyl-D-glutamate</name>
        <dbReference type="ChEBI" id="CHEBI:83900"/>
    </ligand>
</feature>
<dbReference type="GO" id="GO:0008360">
    <property type="term" value="P:regulation of cell shape"/>
    <property type="evidence" value="ECO:0007669"/>
    <property type="project" value="UniProtKB-KW"/>
</dbReference>
<dbReference type="NCBIfam" id="TIGR01085">
    <property type="entry name" value="murE"/>
    <property type="match status" value="1"/>
</dbReference>
<feature type="domain" description="Mur ligase N-terminal catalytic" evidence="12">
    <location>
        <begin position="578"/>
        <end position="651"/>
    </location>
</feature>
<evidence type="ECO:0000259" key="12">
    <source>
        <dbReference type="Pfam" id="PF01225"/>
    </source>
</evidence>
<evidence type="ECO:0000256" key="4">
    <source>
        <dbReference type="ARBA" id="ARBA00022984"/>
    </source>
</evidence>
<dbReference type="NCBIfam" id="NF001126">
    <property type="entry name" value="PRK00139.1-4"/>
    <property type="match status" value="1"/>
</dbReference>
<dbReference type="Pfam" id="PF02875">
    <property type="entry name" value="Mur_ligase_C"/>
    <property type="match status" value="2"/>
</dbReference>
<evidence type="ECO:0000256" key="6">
    <source>
        <dbReference type="ARBA" id="ARBA00023316"/>
    </source>
</evidence>
<comment type="function">
    <text evidence="7">Catalyzes the addition of meso-diaminopimelic acid to the nucleotide precursor UDP-N-acetylmuramoyl-L-alanyl-D-glutamate (UMAG) in the biosynthesis of bacterial cell-wall peptidoglycan.</text>
</comment>
<evidence type="ECO:0000256" key="5">
    <source>
        <dbReference type="ARBA" id="ARBA00023306"/>
    </source>
</evidence>
<dbReference type="Gene3D" id="3.40.1390.10">
    <property type="entry name" value="MurE/MurF, N-terminal domain"/>
    <property type="match status" value="2"/>
</dbReference>
<dbReference type="Proteomes" id="UP001237156">
    <property type="component" value="Unassembled WGS sequence"/>
</dbReference>
<proteinExistence type="inferred from homology"/>
<dbReference type="Gene3D" id="3.40.1190.10">
    <property type="entry name" value="Mur-like, catalytic domain"/>
    <property type="match status" value="2"/>
</dbReference>
<dbReference type="EC" id="6.3.2.13" evidence="7"/>
<dbReference type="InterPro" id="IPR005761">
    <property type="entry name" value="UDP-N-AcMur-Glu-dNH2Pim_ligase"/>
</dbReference>
<dbReference type="EMBL" id="JARVII010000015">
    <property type="protein sequence ID" value="MDG9699706.1"/>
    <property type="molecule type" value="Genomic_DNA"/>
</dbReference>
<evidence type="ECO:0000259" key="14">
    <source>
        <dbReference type="Pfam" id="PF08245"/>
    </source>
</evidence>
<dbReference type="Pfam" id="PF08245">
    <property type="entry name" value="Mur_ligase_M"/>
    <property type="match status" value="2"/>
</dbReference>
<dbReference type="GO" id="GO:0008765">
    <property type="term" value="F:UDP-N-acetylmuramoylalanyl-D-glutamate-2,6-diaminopimelate ligase activity"/>
    <property type="evidence" value="ECO:0007669"/>
    <property type="project" value="UniProtKB-UniRule"/>
</dbReference>
<feature type="binding site" evidence="7">
    <location>
        <begin position="175"/>
        <end position="176"/>
    </location>
    <ligand>
        <name>UDP-N-acetyl-alpha-D-muramoyl-L-alanyl-D-glutamate</name>
        <dbReference type="ChEBI" id="CHEBI:83900"/>
    </ligand>
</feature>
<comment type="caution">
    <text evidence="7">Lacks conserved residue(s) required for the propagation of feature annotation.</text>
</comment>
<feature type="binding site" evidence="7">
    <location>
        <position position="33"/>
    </location>
    <ligand>
        <name>UDP-N-acetyl-alpha-D-muramoyl-L-alanyl-D-glutamate</name>
        <dbReference type="ChEBI" id="CHEBI:83900"/>
    </ligand>
</feature>
<dbReference type="GO" id="GO:0000287">
    <property type="term" value="F:magnesium ion binding"/>
    <property type="evidence" value="ECO:0007669"/>
    <property type="project" value="UniProtKB-UniRule"/>
</dbReference>
<feature type="binding site" evidence="8">
    <location>
        <begin position="665"/>
        <end position="671"/>
    </location>
    <ligand>
        <name>ATP</name>
        <dbReference type="ChEBI" id="CHEBI:30616"/>
    </ligand>
</feature>
<dbReference type="InterPro" id="IPR036615">
    <property type="entry name" value="Mur_ligase_C_dom_sf"/>
</dbReference>
<evidence type="ECO:0000313" key="15">
    <source>
        <dbReference type="EMBL" id="MDG9699706.1"/>
    </source>
</evidence>
<dbReference type="InterPro" id="IPR005863">
    <property type="entry name" value="UDP-N-AcMur_synth"/>
</dbReference>
<dbReference type="PANTHER" id="PTHR23135">
    <property type="entry name" value="MUR LIGASE FAMILY MEMBER"/>
    <property type="match status" value="1"/>
</dbReference>
<feature type="binding site" evidence="7">
    <location>
        <position position="202"/>
    </location>
    <ligand>
        <name>UDP-N-acetyl-alpha-D-muramoyl-L-alanyl-D-glutamate</name>
        <dbReference type="ChEBI" id="CHEBI:83900"/>
    </ligand>
</feature>
<evidence type="ECO:0000256" key="11">
    <source>
        <dbReference type="SAM" id="MobiDB-lite"/>
    </source>
</evidence>
<comment type="subcellular location">
    <subcellularLocation>
        <location evidence="8 9">Cytoplasm</location>
    </subcellularLocation>
</comment>
<dbReference type="Gene3D" id="3.90.190.20">
    <property type="entry name" value="Mur ligase, C-terminal domain"/>
    <property type="match status" value="2"/>
</dbReference>
<dbReference type="SUPFAM" id="SSF63418">
    <property type="entry name" value="MurE/MurF N-terminal domain"/>
    <property type="match status" value="2"/>
</dbReference>
<keyword evidence="8" id="KW-0547">Nucleotide-binding</keyword>
<evidence type="ECO:0000256" key="7">
    <source>
        <dbReference type="HAMAP-Rule" id="MF_00208"/>
    </source>
</evidence>
<feature type="binding site" evidence="7">
    <location>
        <begin position="439"/>
        <end position="442"/>
    </location>
    <ligand>
        <name>meso-2,6-diaminopimelate</name>
        <dbReference type="ChEBI" id="CHEBI:57791"/>
    </ligand>
</feature>
<evidence type="ECO:0000256" key="9">
    <source>
        <dbReference type="RuleBase" id="RU004135"/>
    </source>
</evidence>
<feature type="domain" description="Mur ligase C-terminal" evidence="13">
    <location>
        <begin position="887"/>
        <end position="997"/>
    </location>
</feature>
<feature type="domain" description="Mur ligase C-terminal" evidence="13">
    <location>
        <begin position="363"/>
        <end position="492"/>
    </location>
</feature>
<comment type="similarity">
    <text evidence="1 7">Belongs to the MurCDEF family. MurE subfamily.</text>
</comment>
<keyword evidence="7" id="KW-0460">Magnesium</keyword>
<gene>
    <name evidence="8 15" type="primary">murF</name>
    <name evidence="7" type="synonym">murE</name>
    <name evidence="15" type="ORF">QB898_08275</name>
</gene>
<dbReference type="GO" id="GO:0009252">
    <property type="term" value="P:peptidoglycan biosynthetic process"/>
    <property type="evidence" value="ECO:0007669"/>
    <property type="project" value="UniProtKB-UniRule"/>
</dbReference>
<feature type="domain" description="Mur ligase N-terminal catalytic" evidence="12">
    <location>
        <begin position="30"/>
        <end position="76"/>
    </location>
</feature>
<dbReference type="GO" id="GO:0051301">
    <property type="term" value="P:cell division"/>
    <property type="evidence" value="ECO:0007669"/>
    <property type="project" value="UniProtKB-KW"/>
</dbReference>
<comment type="cofactor">
    <cofactor evidence="7">
        <name>Mg(2+)</name>
        <dbReference type="ChEBI" id="CHEBI:18420"/>
    </cofactor>
</comment>